<dbReference type="InterPro" id="IPR010255">
    <property type="entry name" value="Haem_peroxidase_sf"/>
</dbReference>
<dbReference type="AlphaFoldDB" id="A0AAD5NTX1"/>
<keyword evidence="6" id="KW-0472">Membrane</keyword>
<name>A0AAD5NTX1_ACENE</name>
<proteinExistence type="predicted"/>
<dbReference type="GO" id="GO:0000302">
    <property type="term" value="P:response to reactive oxygen species"/>
    <property type="evidence" value="ECO:0007669"/>
    <property type="project" value="TreeGrafter"/>
</dbReference>
<organism evidence="8 9">
    <name type="scientific">Acer negundo</name>
    <name type="common">Box elder</name>
    <dbReference type="NCBI Taxonomy" id="4023"/>
    <lineage>
        <taxon>Eukaryota</taxon>
        <taxon>Viridiplantae</taxon>
        <taxon>Streptophyta</taxon>
        <taxon>Embryophyta</taxon>
        <taxon>Tracheophyta</taxon>
        <taxon>Spermatophyta</taxon>
        <taxon>Magnoliopsida</taxon>
        <taxon>eudicotyledons</taxon>
        <taxon>Gunneridae</taxon>
        <taxon>Pentapetalae</taxon>
        <taxon>rosids</taxon>
        <taxon>malvids</taxon>
        <taxon>Sapindales</taxon>
        <taxon>Sapindaceae</taxon>
        <taxon>Hippocastanoideae</taxon>
        <taxon>Acereae</taxon>
        <taxon>Acer</taxon>
    </lineage>
</organism>
<dbReference type="GO" id="GO:0004601">
    <property type="term" value="F:peroxidase activity"/>
    <property type="evidence" value="ECO:0007669"/>
    <property type="project" value="UniProtKB-KW"/>
</dbReference>
<reference evidence="8" key="1">
    <citation type="journal article" date="2022" name="Plant J.">
        <title>Strategies of tolerance reflected in two North American maple genomes.</title>
        <authorList>
            <person name="McEvoy S.L."/>
            <person name="Sezen U.U."/>
            <person name="Trouern-Trend A."/>
            <person name="McMahon S.M."/>
            <person name="Schaberg P.G."/>
            <person name="Yang J."/>
            <person name="Wegrzyn J.L."/>
            <person name="Swenson N.G."/>
        </authorList>
    </citation>
    <scope>NUCLEOTIDE SEQUENCE</scope>
    <source>
        <strain evidence="8">91603</strain>
    </source>
</reference>
<dbReference type="GO" id="GO:0020037">
    <property type="term" value="F:heme binding"/>
    <property type="evidence" value="ECO:0007669"/>
    <property type="project" value="InterPro"/>
</dbReference>
<dbReference type="EMBL" id="JAJSOW010000101">
    <property type="protein sequence ID" value="KAI9181310.1"/>
    <property type="molecule type" value="Genomic_DNA"/>
</dbReference>
<dbReference type="GO" id="GO:0042744">
    <property type="term" value="P:hydrogen peroxide catabolic process"/>
    <property type="evidence" value="ECO:0007669"/>
    <property type="project" value="TreeGrafter"/>
</dbReference>
<keyword evidence="1" id="KW-0575">Peroxidase</keyword>
<keyword evidence="6" id="KW-1133">Transmembrane helix</keyword>
<dbReference type="InterPro" id="IPR044831">
    <property type="entry name" value="Ccp1-like"/>
</dbReference>
<sequence length="211" mass="24516">MGGVEVEGDEPPAPADDDHLREVFDCVGLEGRDIVTLSVAHMERIQLDDVISNSLFRDLVKNQDLLRLEFERALVTNPELRRYVMLYAEEMIQLENDISEVSPVVFNNSFFRDLVKNQDLLRLESERALVTNPELRRYVMMYAEDKDAFLRYYAISHQRFLELGFEVDQVQTRVIQFLISRMARMVKMVVAVLLEVIAVMMLASGTLYYRS</sequence>
<dbReference type="PROSITE" id="PS50873">
    <property type="entry name" value="PEROXIDASE_4"/>
    <property type="match status" value="1"/>
</dbReference>
<evidence type="ECO:0000256" key="5">
    <source>
        <dbReference type="ARBA" id="ARBA00023004"/>
    </source>
</evidence>
<evidence type="ECO:0000313" key="9">
    <source>
        <dbReference type="Proteomes" id="UP001064489"/>
    </source>
</evidence>
<dbReference type="SUPFAM" id="SSF48113">
    <property type="entry name" value="Heme-dependent peroxidases"/>
    <property type="match status" value="1"/>
</dbReference>
<evidence type="ECO:0000313" key="8">
    <source>
        <dbReference type="EMBL" id="KAI9181310.1"/>
    </source>
</evidence>
<feature type="domain" description="Plant heme peroxidase family profile" evidence="7">
    <location>
        <begin position="5"/>
        <end position="187"/>
    </location>
</feature>
<evidence type="ECO:0000256" key="4">
    <source>
        <dbReference type="ARBA" id="ARBA00023002"/>
    </source>
</evidence>
<dbReference type="Gene3D" id="1.10.420.10">
    <property type="entry name" value="Peroxidase, domain 2"/>
    <property type="match status" value="2"/>
</dbReference>
<keyword evidence="9" id="KW-1185">Reference proteome</keyword>
<dbReference type="GO" id="GO:0009507">
    <property type="term" value="C:chloroplast"/>
    <property type="evidence" value="ECO:0007669"/>
    <property type="project" value="TreeGrafter"/>
</dbReference>
<reference evidence="8" key="2">
    <citation type="submission" date="2023-02" db="EMBL/GenBank/DDBJ databases">
        <authorList>
            <person name="Swenson N.G."/>
            <person name="Wegrzyn J.L."/>
            <person name="Mcevoy S.L."/>
        </authorList>
    </citation>
    <scope>NUCLEOTIDE SEQUENCE</scope>
    <source>
        <strain evidence="8">91603</strain>
        <tissue evidence="8">Leaf</tissue>
    </source>
</reference>
<comment type="caution">
    <text evidence="8">The sequence shown here is derived from an EMBL/GenBank/DDBJ whole genome shotgun (WGS) entry which is preliminary data.</text>
</comment>
<dbReference type="GO" id="GO:0034599">
    <property type="term" value="P:cellular response to oxidative stress"/>
    <property type="evidence" value="ECO:0007669"/>
    <property type="project" value="InterPro"/>
</dbReference>
<keyword evidence="5" id="KW-0408">Iron</keyword>
<keyword evidence="3" id="KW-0479">Metal-binding</keyword>
<keyword evidence="4" id="KW-0560">Oxidoreductase</keyword>
<dbReference type="Proteomes" id="UP001064489">
    <property type="component" value="Chromosome 4"/>
</dbReference>
<dbReference type="PANTHER" id="PTHR31356:SF36">
    <property type="entry name" value="L-ASCORBATE PEROXIDASE 3"/>
    <property type="match status" value="1"/>
</dbReference>
<evidence type="ECO:0000259" key="7">
    <source>
        <dbReference type="PROSITE" id="PS50873"/>
    </source>
</evidence>
<evidence type="ECO:0000256" key="1">
    <source>
        <dbReference type="ARBA" id="ARBA00022559"/>
    </source>
</evidence>
<dbReference type="GO" id="GO:0046872">
    <property type="term" value="F:metal ion binding"/>
    <property type="evidence" value="ECO:0007669"/>
    <property type="project" value="UniProtKB-KW"/>
</dbReference>
<evidence type="ECO:0000256" key="6">
    <source>
        <dbReference type="SAM" id="Phobius"/>
    </source>
</evidence>
<keyword evidence="6" id="KW-0812">Transmembrane</keyword>
<feature type="transmembrane region" description="Helical" evidence="6">
    <location>
        <begin position="188"/>
        <end position="209"/>
    </location>
</feature>
<evidence type="ECO:0000256" key="2">
    <source>
        <dbReference type="ARBA" id="ARBA00022617"/>
    </source>
</evidence>
<dbReference type="InterPro" id="IPR002016">
    <property type="entry name" value="Haem_peroxidase"/>
</dbReference>
<evidence type="ECO:0000256" key="3">
    <source>
        <dbReference type="ARBA" id="ARBA00022723"/>
    </source>
</evidence>
<keyword evidence="2" id="KW-0349">Heme</keyword>
<accession>A0AAD5NTX1</accession>
<gene>
    <name evidence="8" type="ORF">LWI28_013679</name>
</gene>
<dbReference type="PANTHER" id="PTHR31356">
    <property type="entry name" value="THYLAKOID LUMENAL 29 KDA PROTEIN, CHLOROPLASTIC-RELATED"/>
    <property type="match status" value="1"/>
</dbReference>
<protein>
    <recommendedName>
        <fullName evidence="7">Plant heme peroxidase family profile domain-containing protein</fullName>
    </recommendedName>
</protein>